<dbReference type="Proteomes" id="UP000663872">
    <property type="component" value="Unassembled WGS sequence"/>
</dbReference>
<evidence type="ECO:0000256" key="1">
    <source>
        <dbReference type="SAM" id="Phobius"/>
    </source>
</evidence>
<evidence type="ECO:0000313" key="2">
    <source>
        <dbReference type="EMBL" id="CAF3187154.1"/>
    </source>
</evidence>
<evidence type="ECO:0000313" key="6">
    <source>
        <dbReference type="EMBL" id="CAF3772654.1"/>
    </source>
</evidence>
<keyword evidence="1" id="KW-1133">Transmembrane helix</keyword>
<dbReference type="EMBL" id="CAJNYU010004581">
    <property type="protein sequence ID" value="CAF3772654.1"/>
    <property type="molecule type" value="Genomic_DNA"/>
</dbReference>
<gene>
    <name evidence="6" type="ORF">FME351_LOCUS32046</name>
    <name evidence="3" type="ORF">GRG538_LOCUS3511</name>
    <name evidence="4" type="ORF">KIK155_LOCUS5029</name>
    <name evidence="5" type="ORF">LUA448_LOCUS24700</name>
    <name evidence="2" type="ORF">TIS948_LOCUS11708</name>
</gene>
<evidence type="ECO:0008006" key="8">
    <source>
        <dbReference type="Google" id="ProtNLM"/>
    </source>
</evidence>
<evidence type="ECO:0000313" key="5">
    <source>
        <dbReference type="EMBL" id="CAF3491518.1"/>
    </source>
</evidence>
<comment type="caution">
    <text evidence="2">The sequence shown here is derived from an EMBL/GenBank/DDBJ whole genome shotgun (WGS) entry which is preliminary data.</text>
</comment>
<evidence type="ECO:0000313" key="4">
    <source>
        <dbReference type="EMBL" id="CAF3366895.1"/>
    </source>
</evidence>
<name>A0A817Q218_9BILA</name>
<evidence type="ECO:0000313" key="7">
    <source>
        <dbReference type="Proteomes" id="UP000663825"/>
    </source>
</evidence>
<dbReference type="EMBL" id="CAJNXB010001679">
    <property type="protein sequence ID" value="CAF3187154.1"/>
    <property type="molecule type" value="Genomic_DNA"/>
</dbReference>
<keyword evidence="1" id="KW-0812">Transmembrane</keyword>
<dbReference type="EMBL" id="CAJNYD010003259">
    <property type="protein sequence ID" value="CAF3491518.1"/>
    <property type="molecule type" value="Genomic_DNA"/>
</dbReference>
<dbReference type="Proteomes" id="UP000663869">
    <property type="component" value="Unassembled WGS sequence"/>
</dbReference>
<proteinExistence type="predicted"/>
<dbReference type="EMBL" id="CAJNYV010000531">
    <property type="protein sequence ID" value="CAF3366895.1"/>
    <property type="molecule type" value="Genomic_DNA"/>
</dbReference>
<dbReference type="Proteomes" id="UP000663825">
    <property type="component" value="Unassembled WGS sequence"/>
</dbReference>
<dbReference type="Proteomes" id="UP000663833">
    <property type="component" value="Unassembled WGS sequence"/>
</dbReference>
<reference evidence="2" key="1">
    <citation type="submission" date="2021-02" db="EMBL/GenBank/DDBJ databases">
        <authorList>
            <person name="Nowell W R."/>
        </authorList>
    </citation>
    <scope>NUCLEOTIDE SEQUENCE</scope>
</reference>
<sequence length="152" mass="17509">MIPSSKIAFQIISATIAAISLVAFGMTGYLFAFHIYLCYNHTTTYDFVVSRRHNRTVDQTLLQFNQINRNKNSELQDTTRQSSNFSKFFPLKRKNNRISNSKGQESNQTANEKIFTVEENSHTPRRVQVCQSTNQESYIINGSYQGIDERNP</sequence>
<evidence type="ECO:0000313" key="3">
    <source>
        <dbReference type="EMBL" id="CAF3330722.1"/>
    </source>
</evidence>
<keyword evidence="1" id="KW-0472">Membrane</keyword>
<accession>A0A817Q218</accession>
<protein>
    <recommendedName>
        <fullName evidence="8">Palmitoyltransferase</fullName>
    </recommendedName>
</protein>
<dbReference type="EMBL" id="CAJNYT010000121">
    <property type="protein sequence ID" value="CAF3330722.1"/>
    <property type="molecule type" value="Genomic_DNA"/>
</dbReference>
<organism evidence="2 7">
    <name type="scientific">Rotaria socialis</name>
    <dbReference type="NCBI Taxonomy" id="392032"/>
    <lineage>
        <taxon>Eukaryota</taxon>
        <taxon>Metazoa</taxon>
        <taxon>Spiralia</taxon>
        <taxon>Gnathifera</taxon>
        <taxon>Rotifera</taxon>
        <taxon>Eurotatoria</taxon>
        <taxon>Bdelloidea</taxon>
        <taxon>Philodinida</taxon>
        <taxon>Philodinidae</taxon>
        <taxon>Rotaria</taxon>
    </lineage>
</organism>
<feature type="transmembrane region" description="Helical" evidence="1">
    <location>
        <begin position="12"/>
        <end position="37"/>
    </location>
</feature>
<dbReference type="AlphaFoldDB" id="A0A817Q218"/>
<dbReference type="Proteomes" id="UP000663865">
    <property type="component" value="Unassembled WGS sequence"/>
</dbReference>